<keyword evidence="7" id="KW-1185">Reference proteome</keyword>
<keyword evidence="4" id="KW-0804">Transcription</keyword>
<dbReference type="Pfam" id="PF06870">
    <property type="entry name" value="RNA_pol_I_A49"/>
    <property type="match status" value="1"/>
</dbReference>
<accession>A0AAD5TT61</accession>
<comment type="caution">
    <text evidence="6">The sequence shown here is derived from an EMBL/GenBank/DDBJ whole genome shotgun (WGS) entry which is preliminary data.</text>
</comment>
<keyword evidence="3 6" id="KW-0240">DNA-directed RNA polymerase</keyword>
<dbReference type="EMBL" id="JADGJW010001736">
    <property type="protein sequence ID" value="KAJ3201382.1"/>
    <property type="molecule type" value="Genomic_DNA"/>
</dbReference>
<comment type="subcellular location">
    <subcellularLocation>
        <location evidence="1">Nucleus</location>
        <location evidence="1">Nucleolus</location>
    </subcellularLocation>
</comment>
<keyword evidence="5" id="KW-0539">Nucleus</keyword>
<evidence type="ECO:0000256" key="3">
    <source>
        <dbReference type="ARBA" id="ARBA00022478"/>
    </source>
</evidence>
<evidence type="ECO:0000313" key="6">
    <source>
        <dbReference type="EMBL" id="KAJ3201382.1"/>
    </source>
</evidence>
<comment type="similarity">
    <text evidence="2">Belongs to the eukaryotic RPA49/POLR1E RNA polymerase subunit family.</text>
</comment>
<dbReference type="AlphaFoldDB" id="A0AAD5TT61"/>
<dbReference type="GO" id="GO:0005730">
    <property type="term" value="C:nucleolus"/>
    <property type="evidence" value="ECO:0007669"/>
    <property type="project" value="UniProtKB-SubCell"/>
</dbReference>
<dbReference type="InterPro" id="IPR009668">
    <property type="entry name" value="RNA_pol-assoc_fac_A49-like"/>
</dbReference>
<protein>
    <submittedName>
        <fullName evidence="6">DNA-directed RNA polymerase I subunit rpa49</fullName>
    </submittedName>
</protein>
<evidence type="ECO:0000256" key="2">
    <source>
        <dbReference type="ARBA" id="ARBA00009430"/>
    </source>
</evidence>
<evidence type="ECO:0000313" key="7">
    <source>
        <dbReference type="Proteomes" id="UP001211065"/>
    </source>
</evidence>
<name>A0AAD5TT61_9FUNG</name>
<gene>
    <name evidence="6" type="primary">RPA49</name>
    <name evidence="6" type="ORF">HK099_002264</name>
</gene>
<dbReference type="GO" id="GO:0000428">
    <property type="term" value="C:DNA-directed RNA polymerase complex"/>
    <property type="evidence" value="ECO:0007669"/>
    <property type="project" value="UniProtKB-KW"/>
</dbReference>
<dbReference type="GO" id="GO:0006351">
    <property type="term" value="P:DNA-templated transcription"/>
    <property type="evidence" value="ECO:0007669"/>
    <property type="project" value="InterPro"/>
</dbReference>
<proteinExistence type="inferred from homology"/>
<evidence type="ECO:0000256" key="1">
    <source>
        <dbReference type="ARBA" id="ARBA00004604"/>
    </source>
</evidence>
<dbReference type="GO" id="GO:0003677">
    <property type="term" value="F:DNA binding"/>
    <property type="evidence" value="ECO:0007669"/>
    <property type="project" value="InterPro"/>
</dbReference>
<feature type="non-terminal residue" evidence="6">
    <location>
        <position position="173"/>
    </location>
</feature>
<evidence type="ECO:0000256" key="5">
    <source>
        <dbReference type="ARBA" id="ARBA00023242"/>
    </source>
</evidence>
<dbReference type="Proteomes" id="UP001211065">
    <property type="component" value="Unassembled WGS sequence"/>
</dbReference>
<reference evidence="6" key="1">
    <citation type="submission" date="2020-05" db="EMBL/GenBank/DDBJ databases">
        <title>Phylogenomic resolution of chytrid fungi.</title>
        <authorList>
            <person name="Stajich J.E."/>
            <person name="Amses K."/>
            <person name="Simmons R."/>
            <person name="Seto K."/>
            <person name="Myers J."/>
            <person name="Bonds A."/>
            <person name="Quandt C.A."/>
            <person name="Barry K."/>
            <person name="Liu P."/>
            <person name="Grigoriev I."/>
            <person name="Longcore J.E."/>
            <person name="James T.Y."/>
        </authorList>
    </citation>
    <scope>NUCLEOTIDE SEQUENCE</scope>
    <source>
        <strain evidence="6">JEL0476</strain>
    </source>
</reference>
<organism evidence="6 7">
    <name type="scientific">Clydaea vesicula</name>
    <dbReference type="NCBI Taxonomy" id="447962"/>
    <lineage>
        <taxon>Eukaryota</taxon>
        <taxon>Fungi</taxon>
        <taxon>Fungi incertae sedis</taxon>
        <taxon>Chytridiomycota</taxon>
        <taxon>Chytridiomycota incertae sedis</taxon>
        <taxon>Chytridiomycetes</taxon>
        <taxon>Lobulomycetales</taxon>
        <taxon>Lobulomycetaceae</taxon>
        <taxon>Clydaea</taxon>
    </lineage>
</organism>
<sequence>LEFVGNSQDYEPSCNYLVGIFDKEKNTVTLREAKVVPLATVVKKNKNTTNKILGEKNFDSRNELGEAFGSKKSKQQIKSRVQNKINQDSVDKVSNAIFDAVDTISATMPSREKILENTLSDRPIPPCNLAAETVKDVYNLENIAPQNLINMLSVKEFMHIKFQADLKKSIDKH</sequence>
<dbReference type="PANTHER" id="PTHR14440">
    <property type="entry name" value="DNA-DIRECTED RNA POLYMERASE I SUBUNIT RPA49"/>
    <property type="match status" value="1"/>
</dbReference>
<evidence type="ECO:0000256" key="4">
    <source>
        <dbReference type="ARBA" id="ARBA00023163"/>
    </source>
</evidence>